<protein>
    <submittedName>
        <fullName evidence="4">Histidine kinase</fullName>
    </submittedName>
</protein>
<keyword evidence="1" id="KW-0812">Transmembrane</keyword>
<proteinExistence type="predicted"/>
<dbReference type="PANTHER" id="PTHR34220">
    <property type="entry name" value="SENSOR HISTIDINE KINASE YPDA"/>
    <property type="match status" value="1"/>
</dbReference>
<feature type="transmembrane region" description="Helical" evidence="1">
    <location>
        <begin position="74"/>
        <end position="98"/>
    </location>
</feature>
<organism evidence="4 5">
    <name type="scientific">Dyella koreensis</name>
    <dbReference type="NCBI Taxonomy" id="311235"/>
    <lineage>
        <taxon>Bacteria</taxon>
        <taxon>Pseudomonadati</taxon>
        <taxon>Pseudomonadota</taxon>
        <taxon>Gammaproteobacteria</taxon>
        <taxon>Lysobacterales</taxon>
        <taxon>Rhodanobacteraceae</taxon>
        <taxon>Dyella</taxon>
    </lineage>
</organism>
<feature type="domain" description="Histidine kinase/HSP90-like ATPase" evidence="2">
    <location>
        <begin position="255"/>
        <end position="350"/>
    </location>
</feature>
<keyword evidence="5" id="KW-1185">Reference proteome</keyword>
<name>A0ABW8K4E8_9GAMM</name>
<dbReference type="RefSeq" id="WP_379986659.1">
    <property type="nucleotide sequence ID" value="NZ_JADIKD010000010.1"/>
</dbReference>
<keyword evidence="1" id="KW-0472">Membrane</keyword>
<keyword evidence="4" id="KW-0808">Transferase</keyword>
<feature type="transmembrane region" description="Helical" evidence="1">
    <location>
        <begin position="118"/>
        <end position="136"/>
    </location>
</feature>
<feature type="transmembrane region" description="Helical" evidence="1">
    <location>
        <begin position="44"/>
        <end position="62"/>
    </location>
</feature>
<keyword evidence="1" id="KW-1133">Transmembrane helix</keyword>
<keyword evidence="4" id="KW-0418">Kinase</keyword>
<evidence type="ECO:0000313" key="5">
    <source>
        <dbReference type="Proteomes" id="UP001620408"/>
    </source>
</evidence>
<evidence type="ECO:0000259" key="2">
    <source>
        <dbReference type="Pfam" id="PF02518"/>
    </source>
</evidence>
<dbReference type="Proteomes" id="UP001620408">
    <property type="component" value="Unassembled WGS sequence"/>
</dbReference>
<accession>A0ABW8K4E8</accession>
<evidence type="ECO:0000313" key="4">
    <source>
        <dbReference type="EMBL" id="MFK2917775.1"/>
    </source>
</evidence>
<dbReference type="InterPro" id="IPR050640">
    <property type="entry name" value="Bact_2-comp_sensor_kinase"/>
</dbReference>
<dbReference type="Pfam" id="PF02518">
    <property type="entry name" value="HATPase_c"/>
    <property type="match status" value="1"/>
</dbReference>
<reference evidence="4 5" key="1">
    <citation type="submission" date="2020-10" db="EMBL/GenBank/DDBJ databases">
        <title>Phylogeny of dyella-like bacteria.</title>
        <authorList>
            <person name="Fu J."/>
        </authorList>
    </citation>
    <scope>NUCLEOTIDE SEQUENCE [LARGE SCALE GENOMIC DNA]</scope>
    <source>
        <strain evidence="4 5">BB4</strain>
    </source>
</reference>
<gene>
    <name evidence="4" type="ORF">ISS97_10930</name>
</gene>
<dbReference type="SUPFAM" id="SSF55874">
    <property type="entry name" value="ATPase domain of HSP90 chaperone/DNA topoisomerase II/histidine kinase"/>
    <property type="match status" value="1"/>
</dbReference>
<dbReference type="InterPro" id="IPR036890">
    <property type="entry name" value="HATPase_C_sf"/>
</dbReference>
<dbReference type="Pfam" id="PF06580">
    <property type="entry name" value="His_kinase"/>
    <property type="match status" value="1"/>
</dbReference>
<dbReference type="InterPro" id="IPR003594">
    <property type="entry name" value="HATPase_dom"/>
</dbReference>
<sequence>MPVRFLRYMAVWTILVVLFALQGYATDAVRGFTWSASDYIRWSMIQWYTLAALAPAVFWLAARYPIEPSRRLRFLPVHVLASVAFTACAVLLAASMAHILEPGEPPVAEQLSQFISKYAVTDMFVYWMLLVIWHAGRFYREKNRRMVQSAQLQAQLAQSRLQVLKMQLQPHFLFNTLHAISTLIREDAAVAEDMLLRLSDLLRAYLDDDRQEIALASELELLDLYLGIQRIRFKDRLTTRVDAAASALDGAVPGLILQPLVENAIHHGIGKHAGSDQVEVTAYRDADSLYLEVRNHGSTLDMPQEEAFGRGVGLSNSRLRLKELYGDAATIYLDALTPKGVVCRVRLPFRALPAKSGFAAGVAA</sequence>
<dbReference type="EMBL" id="JADIKD010000010">
    <property type="protein sequence ID" value="MFK2917775.1"/>
    <property type="molecule type" value="Genomic_DNA"/>
</dbReference>
<dbReference type="PANTHER" id="PTHR34220:SF9">
    <property type="entry name" value="SIGNAL TRANSDUCTION HISTIDINE KINASE INTERNAL REGION DOMAIN-CONTAINING PROTEIN"/>
    <property type="match status" value="1"/>
</dbReference>
<dbReference type="InterPro" id="IPR010559">
    <property type="entry name" value="Sig_transdc_His_kin_internal"/>
</dbReference>
<evidence type="ECO:0000256" key="1">
    <source>
        <dbReference type="SAM" id="Phobius"/>
    </source>
</evidence>
<dbReference type="GO" id="GO:0016301">
    <property type="term" value="F:kinase activity"/>
    <property type="evidence" value="ECO:0007669"/>
    <property type="project" value="UniProtKB-KW"/>
</dbReference>
<feature type="domain" description="Signal transduction histidine kinase internal region" evidence="3">
    <location>
        <begin position="160"/>
        <end position="237"/>
    </location>
</feature>
<dbReference type="Gene3D" id="3.30.565.10">
    <property type="entry name" value="Histidine kinase-like ATPase, C-terminal domain"/>
    <property type="match status" value="1"/>
</dbReference>
<comment type="caution">
    <text evidence="4">The sequence shown here is derived from an EMBL/GenBank/DDBJ whole genome shotgun (WGS) entry which is preliminary data.</text>
</comment>
<evidence type="ECO:0000259" key="3">
    <source>
        <dbReference type="Pfam" id="PF06580"/>
    </source>
</evidence>